<dbReference type="PROSITE" id="PS50966">
    <property type="entry name" value="ZF_SWIM"/>
    <property type="match status" value="1"/>
</dbReference>
<proteinExistence type="predicted"/>
<evidence type="ECO:0000313" key="3">
    <source>
        <dbReference type="EMBL" id="MBG0567828.1"/>
    </source>
</evidence>
<evidence type="ECO:0000313" key="4">
    <source>
        <dbReference type="Proteomes" id="UP000598146"/>
    </source>
</evidence>
<name>A0A931CKD1_9ACTN</name>
<dbReference type="AlphaFoldDB" id="A0A931CKD1"/>
<keyword evidence="1" id="KW-0479">Metal-binding</keyword>
<dbReference type="RefSeq" id="WP_196419606.1">
    <property type="nucleotide sequence ID" value="NZ_JADQTO010000031.1"/>
</dbReference>
<comment type="caution">
    <text evidence="3">The sequence shown here is derived from an EMBL/GenBank/DDBJ whole genome shotgun (WGS) entry which is preliminary data.</text>
</comment>
<protein>
    <submittedName>
        <fullName evidence="3">SWIM zinc finger family protein</fullName>
    </submittedName>
</protein>
<dbReference type="EMBL" id="JADQTO010000031">
    <property type="protein sequence ID" value="MBG0567828.1"/>
    <property type="molecule type" value="Genomic_DNA"/>
</dbReference>
<reference evidence="3" key="1">
    <citation type="submission" date="2020-11" db="EMBL/GenBank/DDBJ databases">
        <title>Isolation and identification of active actinomycetes.</title>
        <authorList>
            <person name="Sun X."/>
        </authorList>
    </citation>
    <scope>NUCLEOTIDE SEQUENCE</scope>
    <source>
        <strain evidence="3">NEAU-A11</strain>
    </source>
</reference>
<dbReference type="InterPro" id="IPR007527">
    <property type="entry name" value="Znf_SWIM"/>
</dbReference>
<dbReference type="Pfam" id="PF04434">
    <property type="entry name" value="SWIM"/>
    <property type="match status" value="1"/>
</dbReference>
<evidence type="ECO:0000259" key="2">
    <source>
        <dbReference type="PROSITE" id="PS50966"/>
    </source>
</evidence>
<dbReference type="GO" id="GO:0008270">
    <property type="term" value="F:zinc ion binding"/>
    <property type="evidence" value="ECO:0007669"/>
    <property type="project" value="UniProtKB-KW"/>
</dbReference>
<gene>
    <name evidence="3" type="ORF">I4J89_40950</name>
</gene>
<feature type="domain" description="SWIM-type" evidence="2">
    <location>
        <begin position="384"/>
        <end position="427"/>
    </location>
</feature>
<keyword evidence="4" id="KW-1185">Reference proteome</keyword>
<evidence type="ECO:0000256" key="1">
    <source>
        <dbReference type="PROSITE-ProRule" id="PRU00325"/>
    </source>
</evidence>
<organism evidence="3 4">
    <name type="scientific">Actinoplanes aureus</name>
    <dbReference type="NCBI Taxonomy" id="2792083"/>
    <lineage>
        <taxon>Bacteria</taxon>
        <taxon>Bacillati</taxon>
        <taxon>Actinomycetota</taxon>
        <taxon>Actinomycetes</taxon>
        <taxon>Micromonosporales</taxon>
        <taxon>Micromonosporaceae</taxon>
        <taxon>Actinoplanes</taxon>
    </lineage>
</organism>
<keyword evidence="1" id="KW-0863">Zinc-finger</keyword>
<keyword evidence="1" id="KW-0862">Zinc</keyword>
<sequence length="431" mass="45378">MTTGIQEVVYRRPSALADDGLTLETTGRPASYFTGFLTAARPAAMCLATLADVAAADFRQEQIGTRGLRDPVVTCGGERLRFEALSGCCGVYARLDVLPAALDGEVHARGTTNVDINPPLYTALTRVGGGDPLRLTVGPDELAVTTLDTHVVEKRVPLPERWLRGLAEAGFLAAGFDLRAEVPGGQAAALLHRLPANRGDDRWLVPAGRSVRATTAAAPGAVCLAGAHRLSLFRPLLPFTRTLRLYGPPVAAGSGPVASGWEFDLGAVRFSVLLSPGVFRGLSGEGGLLPYLEEADALADQLGWGGTVDPAELAAAAGLSREQVRGALAALATSGKVGYDWSEAAWFHRELPYRPDLLTALQPRHVAARALVAAGEVRSAAGGYQVGTRLVHRAADDTWGCTCPWWTERYGRRGPCKHILAVSLLAAGGPA</sequence>
<dbReference type="Proteomes" id="UP000598146">
    <property type="component" value="Unassembled WGS sequence"/>
</dbReference>
<accession>A0A931CKD1</accession>